<dbReference type="Pfam" id="PF03706">
    <property type="entry name" value="LPG_synthase_TM"/>
    <property type="match status" value="1"/>
</dbReference>
<comment type="caution">
    <text evidence="7">The sequence shown here is derived from an EMBL/GenBank/DDBJ whole genome shotgun (WGS) entry which is preliminary data.</text>
</comment>
<keyword evidence="5 6" id="KW-0472">Membrane</keyword>
<dbReference type="AlphaFoldDB" id="A0A7C2CU08"/>
<dbReference type="PANTHER" id="PTHR37693">
    <property type="entry name" value="PHOSPHATIDYLGLYCEROL LYSYLTRANSFERASE"/>
    <property type="match status" value="1"/>
</dbReference>
<sequence>MRELNNTIKSGLKISLIITIIVFLIILFLTTDSRTWHALKSINGKYLLYVILLNILSWIWSGIRYSILIQGIEGAKLNLLEALQIHLSYYFAASITPTSAGGEPLEIYLLSKKNIKVGQATALSLFRYVINTLTFALASPLIIYFYSYLFPQNIIRKLVQYSAILFLMVVGLFLFALFKPRPIIRLLSYVLIKLRKIPFLRKIHPFKILRVVNKTVRDFHNTLWSFLKEKKLTILGFFLFNLLSWITYFLIAPVLMSAFNLQVNYISVVLVQVPIFFMMFYVPSPGGSGAIEILLSLAFAPFVPKYILGIFIILWRTLTHYLTLLVGAIVLVYILGIKNW</sequence>
<dbReference type="GO" id="GO:0005886">
    <property type="term" value="C:plasma membrane"/>
    <property type="evidence" value="ECO:0007669"/>
    <property type="project" value="UniProtKB-SubCell"/>
</dbReference>
<evidence type="ECO:0000256" key="4">
    <source>
        <dbReference type="ARBA" id="ARBA00022989"/>
    </source>
</evidence>
<dbReference type="InterPro" id="IPR022791">
    <property type="entry name" value="L-PG_synthase/AglD"/>
</dbReference>
<comment type="subcellular location">
    <subcellularLocation>
        <location evidence="1">Cell membrane</location>
        <topology evidence="1">Multi-pass membrane protein</topology>
    </subcellularLocation>
</comment>
<gene>
    <name evidence="7" type="ORF">ENU78_06945</name>
</gene>
<feature type="transmembrane region" description="Helical" evidence="6">
    <location>
        <begin position="263"/>
        <end position="282"/>
    </location>
</feature>
<reference evidence="7" key="1">
    <citation type="journal article" date="2020" name="mSystems">
        <title>Genome- and Community-Level Interaction Insights into Carbon Utilization and Element Cycling Functions of Hydrothermarchaeota in Hydrothermal Sediment.</title>
        <authorList>
            <person name="Zhou Z."/>
            <person name="Liu Y."/>
            <person name="Xu W."/>
            <person name="Pan J."/>
            <person name="Luo Z.H."/>
            <person name="Li M."/>
        </authorList>
    </citation>
    <scope>NUCLEOTIDE SEQUENCE [LARGE SCALE GENOMIC DNA]</scope>
    <source>
        <strain evidence="7">SpSt-70</strain>
    </source>
</reference>
<evidence type="ECO:0000256" key="6">
    <source>
        <dbReference type="SAM" id="Phobius"/>
    </source>
</evidence>
<evidence type="ECO:0000256" key="5">
    <source>
        <dbReference type="ARBA" id="ARBA00023136"/>
    </source>
</evidence>
<evidence type="ECO:0000256" key="2">
    <source>
        <dbReference type="ARBA" id="ARBA00022475"/>
    </source>
</evidence>
<feature type="transmembrane region" description="Helical" evidence="6">
    <location>
        <begin position="46"/>
        <end position="67"/>
    </location>
</feature>
<organism evidence="7">
    <name type="scientific">Dictyoglomus thermophilum</name>
    <dbReference type="NCBI Taxonomy" id="14"/>
    <lineage>
        <taxon>Bacteria</taxon>
        <taxon>Pseudomonadati</taxon>
        <taxon>Dictyoglomota</taxon>
        <taxon>Dictyoglomia</taxon>
        <taxon>Dictyoglomales</taxon>
        <taxon>Dictyoglomaceae</taxon>
        <taxon>Dictyoglomus</taxon>
    </lineage>
</organism>
<feature type="transmembrane region" description="Helical" evidence="6">
    <location>
        <begin position="12"/>
        <end position="31"/>
    </location>
</feature>
<dbReference type="NCBIfam" id="TIGR00374">
    <property type="entry name" value="flippase-like domain"/>
    <property type="match status" value="1"/>
</dbReference>
<protein>
    <submittedName>
        <fullName evidence="7">Flippase-like domain-containing protein</fullName>
    </submittedName>
</protein>
<evidence type="ECO:0000313" key="7">
    <source>
        <dbReference type="EMBL" id="HGK24150.1"/>
    </source>
</evidence>
<accession>A0A7C2CU08</accession>
<keyword evidence="2" id="KW-1003">Cell membrane</keyword>
<proteinExistence type="predicted"/>
<feature type="transmembrane region" description="Helical" evidence="6">
    <location>
        <begin position="125"/>
        <end position="146"/>
    </location>
</feature>
<dbReference type="PANTHER" id="PTHR37693:SF1">
    <property type="entry name" value="INTEGRAL MEMBRANE PROTEIN"/>
    <property type="match status" value="1"/>
</dbReference>
<feature type="transmembrane region" description="Helical" evidence="6">
    <location>
        <begin position="158"/>
        <end position="178"/>
    </location>
</feature>
<keyword evidence="4 6" id="KW-1133">Transmembrane helix</keyword>
<name>A0A7C2CU08_DICTH</name>
<keyword evidence="3 6" id="KW-0812">Transmembrane</keyword>
<feature type="transmembrane region" description="Helical" evidence="6">
    <location>
        <begin position="321"/>
        <end position="337"/>
    </location>
</feature>
<evidence type="ECO:0000256" key="1">
    <source>
        <dbReference type="ARBA" id="ARBA00004651"/>
    </source>
</evidence>
<feature type="transmembrane region" description="Helical" evidence="6">
    <location>
        <begin position="294"/>
        <end position="315"/>
    </location>
</feature>
<dbReference type="EMBL" id="DTDV01000019">
    <property type="protein sequence ID" value="HGK24150.1"/>
    <property type="molecule type" value="Genomic_DNA"/>
</dbReference>
<feature type="transmembrane region" description="Helical" evidence="6">
    <location>
        <begin position="232"/>
        <end position="251"/>
    </location>
</feature>
<evidence type="ECO:0000256" key="3">
    <source>
        <dbReference type="ARBA" id="ARBA00022692"/>
    </source>
</evidence>